<dbReference type="InterPro" id="IPR017853">
    <property type="entry name" value="GH"/>
</dbReference>
<accession>A0ABR1UIV6</accession>
<comment type="caution">
    <text evidence="4">The sequence shown here is derived from an EMBL/GenBank/DDBJ whole genome shotgun (WGS) entry which is preliminary data.</text>
</comment>
<dbReference type="Pfam" id="PF13363">
    <property type="entry name" value="BetaGal_dom3"/>
    <property type="match status" value="1"/>
</dbReference>
<dbReference type="Gene3D" id="3.20.20.80">
    <property type="entry name" value="Glycosidases"/>
    <property type="match status" value="1"/>
</dbReference>
<dbReference type="InterPro" id="IPR001944">
    <property type="entry name" value="Glycoside_Hdrlase_35"/>
</dbReference>
<dbReference type="PANTHER" id="PTHR23421">
    <property type="entry name" value="BETA-GALACTOSIDASE RELATED"/>
    <property type="match status" value="1"/>
</dbReference>
<evidence type="ECO:0000259" key="2">
    <source>
        <dbReference type="Pfam" id="PF01301"/>
    </source>
</evidence>
<gene>
    <name evidence="4" type="ORF">PG994_009289</name>
</gene>
<comment type="similarity">
    <text evidence="1">Belongs to the glycosyl hydrolase 35 family.</text>
</comment>
<protein>
    <recommendedName>
        <fullName evidence="6">Beta-galactosidase</fullName>
    </recommendedName>
</protein>
<organism evidence="4 5">
    <name type="scientific">Apiospora phragmitis</name>
    <dbReference type="NCBI Taxonomy" id="2905665"/>
    <lineage>
        <taxon>Eukaryota</taxon>
        <taxon>Fungi</taxon>
        <taxon>Dikarya</taxon>
        <taxon>Ascomycota</taxon>
        <taxon>Pezizomycotina</taxon>
        <taxon>Sordariomycetes</taxon>
        <taxon>Xylariomycetidae</taxon>
        <taxon>Amphisphaeriales</taxon>
        <taxon>Apiosporaceae</taxon>
        <taxon>Apiospora</taxon>
    </lineage>
</organism>
<evidence type="ECO:0000259" key="3">
    <source>
        <dbReference type="Pfam" id="PF13363"/>
    </source>
</evidence>
<dbReference type="Gene3D" id="2.102.20.10">
    <property type="entry name" value="Beta-galactosidase, domain 2"/>
    <property type="match status" value="1"/>
</dbReference>
<dbReference type="InterPro" id="IPR037110">
    <property type="entry name" value="Betagal_dom2_sf"/>
</dbReference>
<feature type="domain" description="Beta-galactosidase" evidence="3">
    <location>
        <begin position="308"/>
        <end position="365"/>
    </location>
</feature>
<dbReference type="GeneID" id="92093761"/>
<dbReference type="PRINTS" id="PR00742">
    <property type="entry name" value="GLHYDRLASE35"/>
</dbReference>
<name>A0ABR1UIV6_9PEZI</name>
<dbReference type="Proteomes" id="UP001480595">
    <property type="component" value="Unassembled WGS sequence"/>
</dbReference>
<reference evidence="4 5" key="1">
    <citation type="submission" date="2023-01" db="EMBL/GenBank/DDBJ databases">
        <title>Analysis of 21 Apiospora genomes using comparative genomics revels a genus with tremendous synthesis potential of carbohydrate active enzymes and secondary metabolites.</title>
        <authorList>
            <person name="Sorensen T."/>
        </authorList>
    </citation>
    <scope>NUCLEOTIDE SEQUENCE [LARGE SCALE GENOMIC DNA]</scope>
    <source>
        <strain evidence="4 5">CBS 135458</strain>
    </source>
</reference>
<keyword evidence="5" id="KW-1185">Reference proteome</keyword>
<evidence type="ECO:0008006" key="6">
    <source>
        <dbReference type="Google" id="ProtNLM"/>
    </source>
</evidence>
<dbReference type="SUPFAM" id="SSF51445">
    <property type="entry name" value="(Trans)glycosidases"/>
    <property type="match status" value="1"/>
</dbReference>
<dbReference type="RefSeq" id="XP_066714287.1">
    <property type="nucleotide sequence ID" value="XM_066860698.1"/>
</dbReference>
<dbReference type="InterPro" id="IPR036833">
    <property type="entry name" value="BetaGal_dom3_sf"/>
</dbReference>
<dbReference type="InterPro" id="IPR031330">
    <property type="entry name" value="Gly_Hdrlase_35_cat"/>
</dbReference>
<dbReference type="InterPro" id="IPR025972">
    <property type="entry name" value="BetaGal_dom3"/>
</dbReference>
<evidence type="ECO:0000256" key="1">
    <source>
        <dbReference type="ARBA" id="ARBA00009809"/>
    </source>
</evidence>
<dbReference type="SUPFAM" id="SSF117100">
    <property type="entry name" value="Beta-galactosidase LacA, domain 3"/>
    <property type="match status" value="1"/>
</dbReference>
<dbReference type="Gene3D" id="2.60.390.10">
    <property type="entry name" value="Beta-galactosidase, domain 3"/>
    <property type="match status" value="1"/>
</dbReference>
<proteinExistence type="inferred from homology"/>
<sequence>MADQSYCSSPRTNTHGGDEFSSFPDGAYMEYVMKQARDAGIVVPFISNDAAPLGHNAPGTGVGEVDIYGYSLGFDGVNPTVWPADGLPTDWRALHLQQSPSTPYSINEFQAGSFDPWGGWGFEKCSQLVNHEFERVFYKNTFAAGVSILNLYMIFGGTNWGNLGHPGGYTSYDYGSVIREDRTIAREKYSELKLEANFMMVSPAYLTATPAINATHAYSDNAEMIITPLLGKRQNEFNEFAINNAASSFKVIEGGMKLFRLGSNSSASLVLGWPTSTERTIVQVGDLTIYLLDRTSEYNYWVTDVVGSQSKLIVNGPYLLRSVALNGSELSIKANFNVSTPIEVVGAPLGTKAIRISGKETPFKYSGQSPTMNIIASPPLVDLPNLASIPGLEIGRLAT</sequence>
<dbReference type="EMBL" id="JAQQWL010000009">
    <property type="protein sequence ID" value="KAK8058841.1"/>
    <property type="molecule type" value="Genomic_DNA"/>
</dbReference>
<dbReference type="Pfam" id="PF01301">
    <property type="entry name" value="Glyco_hydro_35"/>
    <property type="match status" value="1"/>
</dbReference>
<evidence type="ECO:0000313" key="4">
    <source>
        <dbReference type="EMBL" id="KAK8058841.1"/>
    </source>
</evidence>
<feature type="domain" description="Glycoside hydrolase 35 catalytic" evidence="2">
    <location>
        <begin position="21"/>
        <end position="194"/>
    </location>
</feature>
<evidence type="ECO:0000313" key="5">
    <source>
        <dbReference type="Proteomes" id="UP001480595"/>
    </source>
</evidence>